<dbReference type="STRING" id="1527.SAMN04489757_11911"/>
<proteinExistence type="predicted"/>
<gene>
    <name evidence="2" type="ORF">SAMN04489757_11911</name>
</gene>
<dbReference type="AlphaFoldDB" id="A0A1I5GEC8"/>
<dbReference type="Proteomes" id="UP000198806">
    <property type="component" value="Unassembled WGS sequence"/>
</dbReference>
<keyword evidence="1" id="KW-0472">Membrane</keyword>
<evidence type="ECO:0000256" key="1">
    <source>
        <dbReference type="SAM" id="Phobius"/>
    </source>
</evidence>
<evidence type="ECO:0000313" key="3">
    <source>
        <dbReference type="Proteomes" id="UP000198806"/>
    </source>
</evidence>
<protein>
    <submittedName>
        <fullName evidence="2">Uncharacterized protein</fullName>
    </submittedName>
</protein>
<reference evidence="2 3" key="1">
    <citation type="submission" date="2016-10" db="EMBL/GenBank/DDBJ databases">
        <authorList>
            <person name="de Groot N.N."/>
        </authorList>
    </citation>
    <scope>NUCLEOTIDE SEQUENCE [LARGE SCALE GENOMIC DNA]</scope>
    <source>
        <strain evidence="2 3">DSM 1283</strain>
    </source>
</reference>
<name>A0A1I5GEC8_9FIRM</name>
<keyword evidence="1" id="KW-0812">Transmembrane</keyword>
<organism evidence="2 3">
    <name type="scientific">Anaerocolumna aminovalerica</name>
    <dbReference type="NCBI Taxonomy" id="1527"/>
    <lineage>
        <taxon>Bacteria</taxon>
        <taxon>Bacillati</taxon>
        <taxon>Bacillota</taxon>
        <taxon>Clostridia</taxon>
        <taxon>Lachnospirales</taxon>
        <taxon>Lachnospiraceae</taxon>
        <taxon>Anaerocolumna</taxon>
    </lineage>
</organism>
<sequence length="50" mass="5254">MSEKIYTTMKSVGIGNLVMGILLIVAGIASGVLMIISGGKLLKKKSDILF</sequence>
<dbReference type="EMBL" id="FOWD01000019">
    <property type="protein sequence ID" value="SFO34213.1"/>
    <property type="molecule type" value="Genomic_DNA"/>
</dbReference>
<keyword evidence="1" id="KW-1133">Transmembrane helix</keyword>
<accession>A0A1I5GEC8</accession>
<evidence type="ECO:0000313" key="2">
    <source>
        <dbReference type="EMBL" id="SFO34213.1"/>
    </source>
</evidence>
<dbReference type="RefSeq" id="WP_170847980.1">
    <property type="nucleotide sequence ID" value="NZ_BAABFM010000069.1"/>
</dbReference>
<keyword evidence="3" id="KW-1185">Reference proteome</keyword>
<feature type="transmembrane region" description="Helical" evidence="1">
    <location>
        <begin position="12"/>
        <end position="36"/>
    </location>
</feature>